<dbReference type="PROSITE" id="PS50157">
    <property type="entry name" value="ZINC_FINGER_C2H2_2"/>
    <property type="match status" value="2"/>
</dbReference>
<evidence type="ECO:0000256" key="10">
    <source>
        <dbReference type="SAM" id="MobiDB-lite"/>
    </source>
</evidence>
<keyword evidence="3" id="KW-0479">Metal-binding</keyword>
<dbReference type="InterPro" id="IPR050806">
    <property type="entry name" value="pacC/RIM101"/>
</dbReference>
<comment type="subcellular location">
    <subcellularLocation>
        <location evidence="1">Nucleus</location>
    </subcellularLocation>
</comment>
<dbReference type="GO" id="GO:0005634">
    <property type="term" value="C:nucleus"/>
    <property type="evidence" value="ECO:0007669"/>
    <property type="project" value="UniProtKB-SubCell"/>
</dbReference>
<evidence type="ECO:0000256" key="1">
    <source>
        <dbReference type="ARBA" id="ARBA00004123"/>
    </source>
</evidence>
<evidence type="ECO:0000259" key="11">
    <source>
        <dbReference type="PROSITE" id="PS50157"/>
    </source>
</evidence>
<accession>A0A9W4GDK0</accession>
<feature type="compositionally biased region" description="Low complexity" evidence="10">
    <location>
        <begin position="11"/>
        <end position="21"/>
    </location>
</feature>
<name>A0A9W4GDK0_BLUGR</name>
<dbReference type="AlphaFoldDB" id="A0A9W4GDK0"/>
<evidence type="ECO:0000256" key="5">
    <source>
        <dbReference type="ARBA" id="ARBA00022771"/>
    </source>
</evidence>
<keyword evidence="4" id="KW-0677">Repeat</keyword>
<comment type="caution">
    <text evidence="12">The sequence shown here is derived from an EMBL/GenBank/DDBJ whole genome shotgun (WGS) entry which is preliminary data.</text>
</comment>
<keyword evidence="2" id="KW-0678">Repressor</keyword>
<dbReference type="FunFam" id="3.30.160.60:FF:001875">
    <property type="entry name" value="pH-response transcription factor pacC/RIM101"/>
    <property type="match status" value="1"/>
</dbReference>
<feature type="compositionally biased region" description="Polar residues" evidence="10">
    <location>
        <begin position="430"/>
        <end position="443"/>
    </location>
</feature>
<dbReference type="PROSITE" id="PS00028">
    <property type="entry name" value="ZINC_FINGER_C2H2_1"/>
    <property type="match status" value="2"/>
</dbReference>
<feature type="compositionally biased region" description="Polar residues" evidence="10">
    <location>
        <begin position="340"/>
        <end position="361"/>
    </location>
</feature>
<feature type="region of interest" description="Disordered" evidence="10">
    <location>
        <begin position="1"/>
        <end position="23"/>
    </location>
</feature>
<evidence type="ECO:0000256" key="7">
    <source>
        <dbReference type="ARBA" id="ARBA00023242"/>
    </source>
</evidence>
<evidence type="ECO:0000256" key="6">
    <source>
        <dbReference type="ARBA" id="ARBA00022833"/>
    </source>
</evidence>
<dbReference type="Pfam" id="PF00096">
    <property type="entry name" value="zf-C2H2"/>
    <property type="match status" value="1"/>
</dbReference>
<feature type="region of interest" description="Disordered" evidence="10">
    <location>
        <begin position="339"/>
        <end position="519"/>
    </location>
</feature>
<dbReference type="SMART" id="SM00355">
    <property type="entry name" value="ZnF_C2H2"/>
    <property type="match status" value="3"/>
</dbReference>
<reference evidence="12" key="1">
    <citation type="submission" date="2020-10" db="EMBL/GenBank/DDBJ databases">
        <authorList>
            <person name="Muller C M."/>
        </authorList>
    </citation>
    <scope>NUCLEOTIDE SEQUENCE</scope>
    <source>
        <strain evidence="12">THUN-12</strain>
    </source>
</reference>
<evidence type="ECO:0000313" key="13">
    <source>
        <dbReference type="Proteomes" id="UP000683417"/>
    </source>
</evidence>
<organism evidence="12 13">
    <name type="scientific">Blumeria graminis f. sp. triticale</name>
    <dbReference type="NCBI Taxonomy" id="1689686"/>
    <lineage>
        <taxon>Eukaryota</taxon>
        <taxon>Fungi</taxon>
        <taxon>Dikarya</taxon>
        <taxon>Ascomycota</taxon>
        <taxon>Pezizomycotina</taxon>
        <taxon>Leotiomycetes</taxon>
        <taxon>Erysiphales</taxon>
        <taxon>Erysiphaceae</taxon>
        <taxon>Blumeria</taxon>
    </lineage>
</organism>
<evidence type="ECO:0000313" key="12">
    <source>
        <dbReference type="EMBL" id="CAD6500811.1"/>
    </source>
</evidence>
<dbReference type="InterPro" id="IPR013087">
    <property type="entry name" value="Znf_C2H2_type"/>
</dbReference>
<gene>
    <name evidence="12" type="ORF">BGTH12_LOCUS2169</name>
</gene>
<feature type="compositionally biased region" description="Low complexity" evidence="10">
    <location>
        <begin position="414"/>
        <end position="429"/>
    </location>
</feature>
<evidence type="ECO:0000256" key="8">
    <source>
        <dbReference type="ARBA" id="ARBA00038089"/>
    </source>
</evidence>
<dbReference type="FunFam" id="3.30.160.60:FF:000458">
    <property type="entry name" value="pH-response transcription factor pacC/RIM101"/>
    <property type="match status" value="1"/>
</dbReference>
<evidence type="ECO:0000256" key="9">
    <source>
        <dbReference type="PROSITE-ProRule" id="PRU00042"/>
    </source>
</evidence>
<dbReference type="PANTHER" id="PTHR47257:SF1">
    <property type="entry name" value="PH-RESPONSE TRANSCRIPTION FACTOR PACC_RIM101"/>
    <property type="match status" value="1"/>
</dbReference>
<evidence type="ECO:0000256" key="3">
    <source>
        <dbReference type="ARBA" id="ARBA00022723"/>
    </source>
</evidence>
<dbReference type="PANTHER" id="PTHR47257">
    <property type="entry name" value="PH-RESPONSE TRANSCRIPTION FACTOR PACC/RIM101"/>
    <property type="match status" value="1"/>
</dbReference>
<dbReference type="GO" id="GO:0008270">
    <property type="term" value="F:zinc ion binding"/>
    <property type="evidence" value="ECO:0007669"/>
    <property type="project" value="UniProtKB-KW"/>
</dbReference>
<dbReference type="Proteomes" id="UP000683417">
    <property type="component" value="Unassembled WGS sequence"/>
</dbReference>
<keyword evidence="6" id="KW-0862">Zinc</keyword>
<dbReference type="GO" id="GO:0045944">
    <property type="term" value="P:positive regulation of transcription by RNA polymerase II"/>
    <property type="evidence" value="ECO:0007669"/>
    <property type="project" value="TreeGrafter"/>
</dbReference>
<feature type="compositionally biased region" description="Polar residues" evidence="10">
    <location>
        <begin position="475"/>
        <end position="484"/>
    </location>
</feature>
<keyword evidence="7" id="KW-0539">Nucleus</keyword>
<feature type="domain" description="C2H2-type" evidence="11">
    <location>
        <begin position="69"/>
        <end position="98"/>
    </location>
</feature>
<feature type="domain" description="C2H2-type" evidence="11">
    <location>
        <begin position="99"/>
        <end position="126"/>
    </location>
</feature>
<sequence>MSTSAPKDLQEATATTSSTTEVNRTPIASDENLACQWERCSERCVSAEALFEHICEKHVGRKSTNNLNLTCGWASCRTTTVKRDHITSHIRVHVPLKPHKCDFCGKAFKRPQDLKKHVKTHADDSVLLRSPEADGRINSRGISKVIDALQYRGASSAFYDQGVTMPGSHSPFGNVHQSAQNSFYAQQQQAPYGPVYYPNSHGSDNTHHNSYDNRKRGYETLNEFFGDAKRRQIDPTSYTQVGQRLMALHGLPINQGGMSDYMPTSSPLVSVVNQNGGNQGNIPQHQYALPLPNLRTKNDLMNIDQFLEQMQSTVYESSNAAAAAGVHQPGAHYTHAGVNFRQSQSPPHTNINHLGQMNGNVSSPHSTSMMSSHPSTQSNSTSTPALTPSSSTLSYTSGHSPVSSHDMSPVARNSTITSSSYPSLPSVSLGYQSHSTATPTSALGPNFENDLRRRYSGGMLQQSSKPGVREELNTVDDSPTSTSVDKIDGVSHANNIDPALSEVGSPIEQSDSDDSARDRAEETWIENIRVIEALRMMVSDRLRRKEYEIDDDVSMTGVLQKISENEERRTEILYPTLRVSDD</sequence>
<keyword evidence="5 9" id="KW-0863">Zinc-finger</keyword>
<feature type="compositionally biased region" description="Low complexity" evidence="10">
    <location>
        <begin position="362"/>
        <end position="401"/>
    </location>
</feature>
<protein>
    <submittedName>
        <fullName evidence="12">BgTH12-06517</fullName>
    </submittedName>
</protein>
<evidence type="ECO:0000256" key="4">
    <source>
        <dbReference type="ARBA" id="ARBA00022737"/>
    </source>
</evidence>
<dbReference type="EMBL" id="CAJHIT010000004">
    <property type="protein sequence ID" value="CAD6500811.1"/>
    <property type="molecule type" value="Genomic_DNA"/>
</dbReference>
<proteinExistence type="inferred from homology"/>
<evidence type="ECO:0000256" key="2">
    <source>
        <dbReference type="ARBA" id="ARBA00022491"/>
    </source>
</evidence>
<comment type="similarity">
    <text evidence="8">Belongs to the pacC/RIM101 family.</text>
</comment>